<keyword evidence="2 4" id="KW-0328">Glycosyltransferase</keyword>
<dbReference type="OrthoDB" id="5835829at2759"/>
<evidence type="ECO:0000256" key="3">
    <source>
        <dbReference type="ARBA" id="ARBA00022679"/>
    </source>
</evidence>
<dbReference type="GO" id="GO:0035251">
    <property type="term" value="F:UDP-glucosyltransferase activity"/>
    <property type="evidence" value="ECO:0007669"/>
    <property type="project" value="InterPro"/>
</dbReference>
<reference evidence="7" key="1">
    <citation type="submission" date="2025-08" db="UniProtKB">
        <authorList>
            <consortium name="RefSeq"/>
        </authorList>
    </citation>
    <scope>IDENTIFICATION</scope>
    <source>
        <tissue evidence="7">Etiolated seedlings</tissue>
    </source>
</reference>
<dbReference type="PANTHER" id="PTHR48048:SF33">
    <property type="entry name" value="ISOFLAVONE 7-O-GLUCOSYLTRANSFERASE 1"/>
    <property type="match status" value="1"/>
</dbReference>
<evidence type="ECO:0000256" key="2">
    <source>
        <dbReference type="ARBA" id="ARBA00022676"/>
    </source>
</evidence>
<evidence type="ECO:0000256" key="4">
    <source>
        <dbReference type="RuleBase" id="RU003718"/>
    </source>
</evidence>
<dbReference type="FunFam" id="3.40.50.2000:FF:000020">
    <property type="entry name" value="Glycosyltransferase"/>
    <property type="match status" value="1"/>
</dbReference>
<evidence type="ECO:0000313" key="6">
    <source>
        <dbReference type="Proteomes" id="UP000087171"/>
    </source>
</evidence>
<dbReference type="RefSeq" id="XP_004515412.1">
    <property type="nucleotide sequence ID" value="XM_004515355.3"/>
</dbReference>
<keyword evidence="6" id="KW-1185">Reference proteome</keyword>
<evidence type="ECO:0000256" key="5">
    <source>
        <dbReference type="RuleBase" id="RU362057"/>
    </source>
</evidence>
<dbReference type="PROSITE" id="PS00375">
    <property type="entry name" value="UDPGT"/>
    <property type="match status" value="1"/>
</dbReference>
<dbReference type="InterPro" id="IPR002213">
    <property type="entry name" value="UDP_glucos_trans"/>
</dbReference>
<dbReference type="GeneID" id="101515214"/>
<dbReference type="Pfam" id="PF00201">
    <property type="entry name" value="UDPGT"/>
    <property type="match status" value="1"/>
</dbReference>
<dbReference type="PANTHER" id="PTHR48048">
    <property type="entry name" value="GLYCOSYLTRANSFERASE"/>
    <property type="match status" value="1"/>
</dbReference>
<keyword evidence="3 4" id="KW-0808">Transferase</keyword>
<dbReference type="PaxDb" id="3827-XP_004515412.1"/>
<dbReference type="EC" id="2.4.1.-" evidence="5"/>
<dbReference type="CDD" id="cd03784">
    <property type="entry name" value="GT1_Gtf-like"/>
    <property type="match status" value="1"/>
</dbReference>
<dbReference type="Gene3D" id="3.40.50.2000">
    <property type="entry name" value="Glycogen Phosphorylase B"/>
    <property type="match status" value="2"/>
</dbReference>
<dbReference type="Proteomes" id="UP000087171">
    <property type="component" value="Unplaced"/>
</dbReference>
<comment type="similarity">
    <text evidence="1 4">Belongs to the UDP-glycosyltransferase family.</text>
</comment>
<accession>A0A1S2Z5G5</accession>
<dbReference type="KEGG" id="cam:101515214"/>
<dbReference type="InterPro" id="IPR035595">
    <property type="entry name" value="UDP_glycos_trans_CS"/>
</dbReference>
<protein>
    <recommendedName>
        <fullName evidence="5">Glycosyltransferase</fullName>
        <ecNumber evidence="5">2.4.1.-</ecNumber>
    </recommendedName>
</protein>
<evidence type="ECO:0000256" key="1">
    <source>
        <dbReference type="ARBA" id="ARBA00009995"/>
    </source>
</evidence>
<proteinExistence type="inferred from homology"/>
<dbReference type="AlphaFoldDB" id="A0A1S2Z5G5"/>
<sequence>MKDTLVLYPALGKGHLNSMVELGKLILTHNPSLSITILILSPPNTKPQSLQDIQTLVKAFACESFPSITFHHIPSISFSFTLPPHILPLELCRRSNHLVDHILQSISKSSILKGVILDFMNYSTNQITSTLDIPTYFYYTSGASSLAVFLQLPTIHQNTTKSIKDFHVYPKIHGLPMISIEDMPEEVKDRESQSYKVFLEMARSMKESDGVIINTFDAIEARVLKALKGGLCLPGVTTPPLFCIGPMISPPCKGEDERGRLCLSWLDSQPSQSVVLLSFGSMGRFSKTQLKEIAFGLEKSEQRFLWIVRSELDLDELSLDELLPEGFLERTKKNGLVVRNWAPQRAILNHDSVGGFVTHCGWNSVLEAICEGVPMIAWPLYAEQGLNKVTLVDEMKVGLKVNKSQDGLVSGIELGEKIKVLMESDNGKELRENILKMKISAKEAKQGGGSSLVDMKRLGNSWTEHASWNSLSPNSPFLFRSE</sequence>
<organism evidence="6 7">
    <name type="scientific">Cicer arietinum</name>
    <name type="common">Chickpea</name>
    <name type="synonym">Garbanzo</name>
    <dbReference type="NCBI Taxonomy" id="3827"/>
    <lineage>
        <taxon>Eukaryota</taxon>
        <taxon>Viridiplantae</taxon>
        <taxon>Streptophyta</taxon>
        <taxon>Embryophyta</taxon>
        <taxon>Tracheophyta</taxon>
        <taxon>Spermatophyta</taxon>
        <taxon>Magnoliopsida</taxon>
        <taxon>eudicotyledons</taxon>
        <taxon>Gunneridae</taxon>
        <taxon>Pentapetalae</taxon>
        <taxon>rosids</taxon>
        <taxon>fabids</taxon>
        <taxon>Fabales</taxon>
        <taxon>Fabaceae</taxon>
        <taxon>Papilionoideae</taxon>
        <taxon>50 kb inversion clade</taxon>
        <taxon>NPAAA clade</taxon>
        <taxon>Hologalegina</taxon>
        <taxon>IRL clade</taxon>
        <taxon>Cicereae</taxon>
        <taxon>Cicer</taxon>
    </lineage>
</organism>
<evidence type="ECO:0000313" key="7">
    <source>
        <dbReference type="RefSeq" id="XP_004515412.1"/>
    </source>
</evidence>
<name>A0A1S2Z5G5_CICAR</name>
<dbReference type="eggNOG" id="KOG1192">
    <property type="taxonomic scope" value="Eukaryota"/>
</dbReference>
<dbReference type="InterPro" id="IPR050481">
    <property type="entry name" value="UDP-glycosyltransf_plant"/>
</dbReference>
<gene>
    <name evidence="7" type="primary">LOC101515214</name>
</gene>
<dbReference type="SUPFAM" id="SSF53756">
    <property type="entry name" value="UDP-Glycosyltransferase/glycogen phosphorylase"/>
    <property type="match status" value="1"/>
</dbReference>